<keyword evidence="2" id="KW-1133">Transmembrane helix</keyword>
<feature type="region of interest" description="Disordered" evidence="1">
    <location>
        <begin position="55"/>
        <end position="85"/>
    </location>
</feature>
<dbReference type="RefSeq" id="WP_182544540.1">
    <property type="nucleotide sequence ID" value="NZ_JACGWZ010000003.1"/>
</dbReference>
<keyword evidence="4" id="KW-1185">Reference proteome</keyword>
<sequence>MTVLQTLLVLAVIPAAIYGVVVLIVLWPKFVHRPRYRAGQEWNFPPVFWVADPGSVTTSSPPAKETDTGTEPQLNTARGGARGNW</sequence>
<feature type="transmembrane region" description="Helical" evidence="2">
    <location>
        <begin position="6"/>
        <end position="27"/>
    </location>
</feature>
<keyword evidence="2" id="KW-0472">Membrane</keyword>
<evidence type="ECO:0000313" key="4">
    <source>
        <dbReference type="Proteomes" id="UP000569329"/>
    </source>
</evidence>
<comment type="caution">
    <text evidence="3">The sequence shown here is derived from an EMBL/GenBank/DDBJ whole genome shotgun (WGS) entry which is preliminary data.</text>
</comment>
<reference evidence="3 4" key="1">
    <citation type="submission" date="2020-07" db="EMBL/GenBank/DDBJ databases">
        <title>Sequencing the genomes of 1000 actinobacteria strains.</title>
        <authorList>
            <person name="Klenk H.-P."/>
        </authorList>
    </citation>
    <scope>NUCLEOTIDE SEQUENCE [LARGE SCALE GENOMIC DNA]</scope>
    <source>
        <strain evidence="3 4">DSM 45975</strain>
    </source>
</reference>
<protein>
    <submittedName>
        <fullName evidence="3">Uncharacterized protein</fullName>
    </submittedName>
</protein>
<dbReference type="EMBL" id="JACGWZ010000003">
    <property type="protein sequence ID" value="MBA8825342.1"/>
    <property type="molecule type" value="Genomic_DNA"/>
</dbReference>
<name>A0A839DTP3_9PSEU</name>
<evidence type="ECO:0000256" key="1">
    <source>
        <dbReference type="SAM" id="MobiDB-lite"/>
    </source>
</evidence>
<gene>
    <name evidence="3" type="ORF">FHX42_002693</name>
</gene>
<evidence type="ECO:0000313" key="3">
    <source>
        <dbReference type="EMBL" id="MBA8825342.1"/>
    </source>
</evidence>
<accession>A0A839DTP3</accession>
<dbReference type="Proteomes" id="UP000569329">
    <property type="component" value="Unassembled WGS sequence"/>
</dbReference>
<dbReference type="AlphaFoldDB" id="A0A839DTP3"/>
<proteinExistence type="predicted"/>
<keyword evidence="2" id="KW-0812">Transmembrane</keyword>
<organism evidence="3 4">
    <name type="scientific">Halosaccharopolyspora lacisalsi</name>
    <dbReference type="NCBI Taxonomy" id="1000566"/>
    <lineage>
        <taxon>Bacteria</taxon>
        <taxon>Bacillati</taxon>
        <taxon>Actinomycetota</taxon>
        <taxon>Actinomycetes</taxon>
        <taxon>Pseudonocardiales</taxon>
        <taxon>Pseudonocardiaceae</taxon>
        <taxon>Halosaccharopolyspora</taxon>
    </lineage>
</organism>
<evidence type="ECO:0000256" key="2">
    <source>
        <dbReference type="SAM" id="Phobius"/>
    </source>
</evidence>